<feature type="compositionally biased region" description="Basic and acidic residues" evidence="1">
    <location>
        <begin position="111"/>
        <end position="120"/>
    </location>
</feature>
<evidence type="ECO:0000313" key="3">
    <source>
        <dbReference type="Proteomes" id="UP000054270"/>
    </source>
</evidence>
<feature type="region of interest" description="Disordered" evidence="1">
    <location>
        <begin position="99"/>
        <end position="120"/>
    </location>
</feature>
<proteinExistence type="predicted"/>
<name>A0A0D2PRJ4_HYPSF</name>
<dbReference type="OMA" id="DEMWFDA"/>
<dbReference type="SUPFAM" id="SSF52047">
    <property type="entry name" value="RNI-like"/>
    <property type="match status" value="1"/>
</dbReference>
<dbReference type="AlphaFoldDB" id="A0A0D2PRJ4"/>
<sequence length="573" mass="64292">MATILALAPELIHRMADYLRIRDVKLMRLTCRQLGEYLESKMLHTVVLNMNKRSEPHNNTTEMLHSLASSSVSGAVSRSARHLIIGSLSPAHDPNFWGPISEDVNAPRGASKKEDKSGQHEEMKQALVNVIISLSNIHTIAWRTEYEDTEWAQTVVASALVSMPHLYRLDVMLAYCRVPLPLQDMRNLREITLSEGNTPSNNIPNRQTFVNLATLIAQSPPGHITRIQASHGYYDTVRADPKPNLHELLGQFSDDIPPLRLRHLGIANAFVKFDERTIPHLKHLTSLDLSNILKPREHAKRYRGRYRMAPQPIDPAVYRSQRAVGSTVDEIWGQLSQLGVWLEEITLSDVVPAFLEYLACYSGLKSLSLRVRGFDTPEESNALALPFFERSLPQHTGSLKRLIIEAPYEGLWCFGDHNIDIISACARLQHLRVSLMTQSTKGVAIHTIKSIEDSVDALLGITPRMPQLNTLRLHIANLEVDRQTFCGTGALVYYSSATKRIIEHIHGFSVSVRTHTSMPVLYVGPKTFEPGRVSITGGSDAYREGEWKWMYRIAPPEAGLEVPLPQAGKDVQN</sequence>
<reference evidence="3" key="1">
    <citation type="submission" date="2014-04" db="EMBL/GenBank/DDBJ databases">
        <title>Evolutionary Origins and Diversification of the Mycorrhizal Mutualists.</title>
        <authorList>
            <consortium name="DOE Joint Genome Institute"/>
            <consortium name="Mycorrhizal Genomics Consortium"/>
            <person name="Kohler A."/>
            <person name="Kuo A."/>
            <person name="Nagy L.G."/>
            <person name="Floudas D."/>
            <person name="Copeland A."/>
            <person name="Barry K.W."/>
            <person name="Cichocki N."/>
            <person name="Veneault-Fourrey C."/>
            <person name="LaButti K."/>
            <person name="Lindquist E.A."/>
            <person name="Lipzen A."/>
            <person name="Lundell T."/>
            <person name="Morin E."/>
            <person name="Murat C."/>
            <person name="Riley R."/>
            <person name="Ohm R."/>
            <person name="Sun H."/>
            <person name="Tunlid A."/>
            <person name="Henrissat B."/>
            <person name="Grigoriev I.V."/>
            <person name="Hibbett D.S."/>
            <person name="Martin F."/>
        </authorList>
    </citation>
    <scope>NUCLEOTIDE SEQUENCE [LARGE SCALE GENOMIC DNA]</scope>
    <source>
        <strain evidence="3">FD-334 SS-4</strain>
    </source>
</reference>
<dbReference type="Proteomes" id="UP000054270">
    <property type="component" value="Unassembled WGS sequence"/>
</dbReference>
<evidence type="ECO:0000256" key="1">
    <source>
        <dbReference type="SAM" id="MobiDB-lite"/>
    </source>
</evidence>
<dbReference type="EMBL" id="KN817550">
    <property type="protein sequence ID" value="KJA22455.1"/>
    <property type="molecule type" value="Genomic_DNA"/>
</dbReference>
<keyword evidence="3" id="KW-1185">Reference proteome</keyword>
<organism evidence="2 3">
    <name type="scientific">Hypholoma sublateritium (strain FD-334 SS-4)</name>
    <dbReference type="NCBI Taxonomy" id="945553"/>
    <lineage>
        <taxon>Eukaryota</taxon>
        <taxon>Fungi</taxon>
        <taxon>Dikarya</taxon>
        <taxon>Basidiomycota</taxon>
        <taxon>Agaricomycotina</taxon>
        <taxon>Agaricomycetes</taxon>
        <taxon>Agaricomycetidae</taxon>
        <taxon>Agaricales</taxon>
        <taxon>Agaricineae</taxon>
        <taxon>Strophariaceae</taxon>
        <taxon>Hypholoma</taxon>
    </lineage>
</organism>
<gene>
    <name evidence="2" type="ORF">HYPSUDRAFT_54960</name>
</gene>
<accession>A0A0D2PRJ4</accession>
<evidence type="ECO:0000313" key="2">
    <source>
        <dbReference type="EMBL" id="KJA22455.1"/>
    </source>
</evidence>
<evidence type="ECO:0008006" key="4">
    <source>
        <dbReference type="Google" id="ProtNLM"/>
    </source>
</evidence>
<protein>
    <recommendedName>
        <fullName evidence="4">F-box domain-containing protein</fullName>
    </recommendedName>
</protein>
<dbReference type="OrthoDB" id="3541472at2759"/>